<evidence type="ECO:0000256" key="1">
    <source>
        <dbReference type="SAM" id="MobiDB-lite"/>
    </source>
</evidence>
<gene>
    <name evidence="2" type="ORF">LCGC14_2521320</name>
</gene>
<feature type="compositionally biased region" description="Basic residues" evidence="1">
    <location>
        <begin position="102"/>
        <end position="115"/>
    </location>
</feature>
<dbReference type="EMBL" id="LAZR01040680">
    <property type="protein sequence ID" value="KKL13882.1"/>
    <property type="molecule type" value="Genomic_DNA"/>
</dbReference>
<sequence length="126" mass="14256">MANASFVGNVHPVTAAGDVMRKYTGVMQFFHNFEHDSEGLNHCHSDGDFPYTIKHKDGKHVISHSIVRGHGRGGKPQWFKFMVRFDDGFDMASAARINAPPSRKRTRTSLRRKPVRITPKTPALRK</sequence>
<reference evidence="2" key="1">
    <citation type="journal article" date="2015" name="Nature">
        <title>Complex archaea that bridge the gap between prokaryotes and eukaryotes.</title>
        <authorList>
            <person name="Spang A."/>
            <person name="Saw J.H."/>
            <person name="Jorgensen S.L."/>
            <person name="Zaremba-Niedzwiedzka K."/>
            <person name="Martijn J."/>
            <person name="Lind A.E."/>
            <person name="van Eijk R."/>
            <person name="Schleper C."/>
            <person name="Guy L."/>
            <person name="Ettema T.J."/>
        </authorList>
    </citation>
    <scope>NUCLEOTIDE SEQUENCE</scope>
</reference>
<accession>A0A0F9BJA0</accession>
<comment type="caution">
    <text evidence="2">The sequence shown here is derived from an EMBL/GenBank/DDBJ whole genome shotgun (WGS) entry which is preliminary data.</text>
</comment>
<feature type="region of interest" description="Disordered" evidence="1">
    <location>
        <begin position="96"/>
        <end position="126"/>
    </location>
</feature>
<dbReference type="AlphaFoldDB" id="A0A0F9BJA0"/>
<protein>
    <submittedName>
        <fullName evidence="2">Uncharacterized protein</fullName>
    </submittedName>
</protein>
<organism evidence="2">
    <name type="scientific">marine sediment metagenome</name>
    <dbReference type="NCBI Taxonomy" id="412755"/>
    <lineage>
        <taxon>unclassified sequences</taxon>
        <taxon>metagenomes</taxon>
        <taxon>ecological metagenomes</taxon>
    </lineage>
</organism>
<name>A0A0F9BJA0_9ZZZZ</name>
<evidence type="ECO:0000313" key="2">
    <source>
        <dbReference type="EMBL" id="KKL13882.1"/>
    </source>
</evidence>
<proteinExistence type="predicted"/>